<dbReference type="InterPro" id="IPR056729">
    <property type="entry name" value="GMPPB_C"/>
</dbReference>
<dbReference type="InterPro" id="IPR005835">
    <property type="entry name" value="NTP_transferase_dom"/>
</dbReference>
<dbReference type="PANTHER" id="PTHR45989">
    <property type="entry name" value="TRANSLATION INITIATION FACTOR EIF-2B SUBUNIT GAMMA"/>
    <property type="match status" value="1"/>
</dbReference>
<dbReference type="InterPro" id="IPR029044">
    <property type="entry name" value="Nucleotide-diphossugar_trans"/>
</dbReference>
<comment type="subunit">
    <text evidence="9">Component of the translation initiation factor 2B (eIF2B) complex which is a heterodecamer of two sets of five different subunits: alpha, beta, gamma, delta and epsilon. Subunits alpha, beta and delta comprise a regulatory subcomplex and subunits epsilon and gamma comprise a catalytic subcomplex. Within the complex, the hexameric regulatory complex resides at the center, with the two heterodimeric catalytic subcomplexes bound on opposite sides.</text>
</comment>
<evidence type="ECO:0000256" key="2">
    <source>
        <dbReference type="ARBA" id="ARBA00007878"/>
    </source>
</evidence>
<dbReference type="CDD" id="cd03356">
    <property type="entry name" value="LbH_G1P_AT_C_like"/>
    <property type="match status" value="1"/>
</dbReference>
<dbReference type="GO" id="GO:0005085">
    <property type="term" value="F:guanyl-nucleotide exchange factor activity"/>
    <property type="evidence" value="ECO:0007669"/>
    <property type="project" value="TreeGrafter"/>
</dbReference>
<dbReference type="GO" id="GO:0002183">
    <property type="term" value="P:cytoplasmic translational initiation"/>
    <property type="evidence" value="ECO:0007669"/>
    <property type="project" value="TreeGrafter"/>
</dbReference>
<sequence>MQDHVSIAHPSVSASILFDIVVFAGGKAPGLNPLCDNEPKPMLCICNRPMIWYCLFPWIKAGCTTFFVCVNEDYAALQSYLCREYPSVDFVFVLVPLTQNQTPSTTCDVVKEYLKHKESLKSDRLSKRRDALLLSCDTLLPGVDVEHFIHNFYASVSSVSVLFFRPSRGSSDAVSAGASSQTAGAKGQSGAAAGGGGGKGGRAPHSDGASVMRPYTHDFTCVAYEERHEENVNTGDNSGGNVALNAARRGVKDFSGKGSGGVHHHRLHFMCPREDEPEPFISFGFAARRPNLTFAADVVDVHAYLVRHWVLRYVAETAEEGMTVQRDCIPFLARSQHSTVNVAHNVLLRPDNKIKYTIPNHWLFDESSPVPLLNARPGPALPVEADNLLVSCTIYEESAATSMHAYRVKTRANFTAVNNDILVGKCSVLGLVEEIGSFGTTAGRHHQQQQSRKAAASTAHIAAEGSSTLPASALALCNLLPDSPITVVLKNESQHVQIKCSFLRSVPTGNAFITRSIIGKNVTLGTNVRITNSIILDNVEIGMNSVITGSVVGSSAMINPGVRVMNCIVGPQCLVEADRKDSVVRA</sequence>
<dbReference type="Pfam" id="PF25087">
    <property type="entry name" value="GMPPB_C"/>
    <property type="match status" value="1"/>
</dbReference>
<dbReference type="AlphaFoldDB" id="G0V268"/>
<dbReference type="GO" id="GO:0005851">
    <property type="term" value="C:eukaryotic translation initiation factor 2B complex"/>
    <property type="evidence" value="ECO:0007669"/>
    <property type="project" value="TreeGrafter"/>
</dbReference>
<feature type="domain" description="Nucleotidyl transferase" evidence="11">
    <location>
        <begin position="21"/>
        <end position="99"/>
    </location>
</feature>
<dbReference type="VEuPathDB" id="TriTrypDB:TcIL3000.11.12330"/>
<accession>G0V268</accession>
<evidence type="ECO:0000256" key="3">
    <source>
        <dbReference type="ARBA" id="ARBA00022490"/>
    </source>
</evidence>
<evidence type="ECO:0000256" key="10">
    <source>
        <dbReference type="SAM" id="MobiDB-lite"/>
    </source>
</evidence>
<evidence type="ECO:0000256" key="6">
    <source>
        <dbReference type="ARBA" id="ARBA00044196"/>
    </source>
</evidence>
<evidence type="ECO:0000256" key="8">
    <source>
        <dbReference type="ARBA" id="ARBA00045373"/>
    </source>
</evidence>
<organism evidence="13">
    <name type="scientific">Trypanosoma congolense (strain IL3000)</name>
    <dbReference type="NCBI Taxonomy" id="1068625"/>
    <lineage>
        <taxon>Eukaryota</taxon>
        <taxon>Discoba</taxon>
        <taxon>Euglenozoa</taxon>
        <taxon>Kinetoplastea</taxon>
        <taxon>Metakinetoplastina</taxon>
        <taxon>Trypanosomatida</taxon>
        <taxon>Trypanosomatidae</taxon>
        <taxon>Trypanosoma</taxon>
        <taxon>Nannomonas</taxon>
    </lineage>
</organism>
<evidence type="ECO:0000259" key="11">
    <source>
        <dbReference type="Pfam" id="PF00483"/>
    </source>
</evidence>
<feature type="region of interest" description="Disordered" evidence="10">
    <location>
        <begin position="174"/>
        <end position="212"/>
    </location>
</feature>
<evidence type="ECO:0000256" key="9">
    <source>
        <dbReference type="ARBA" id="ARBA00046432"/>
    </source>
</evidence>
<dbReference type="SUPFAM" id="SSF53448">
    <property type="entry name" value="Nucleotide-diphospho-sugar transferases"/>
    <property type="match status" value="1"/>
</dbReference>
<gene>
    <name evidence="13" type="ORF">TCIL3000_11_12330</name>
</gene>
<dbReference type="InterPro" id="IPR051960">
    <property type="entry name" value="eIF2B_gamma"/>
</dbReference>
<dbReference type="Gene3D" id="2.160.10.10">
    <property type="entry name" value="Hexapeptide repeat proteins"/>
    <property type="match status" value="1"/>
</dbReference>
<dbReference type="Gene3D" id="3.90.550.10">
    <property type="entry name" value="Spore Coat Polysaccharide Biosynthesis Protein SpsA, Chain A"/>
    <property type="match status" value="1"/>
</dbReference>
<proteinExistence type="inferred from homology"/>
<evidence type="ECO:0000256" key="5">
    <source>
        <dbReference type="ARBA" id="ARBA00022917"/>
    </source>
</evidence>
<feature type="domain" description="Mannose-1-phosphate guanyltransferase C-terminal" evidence="12">
    <location>
        <begin position="515"/>
        <end position="576"/>
    </location>
</feature>
<comment type="subcellular location">
    <subcellularLocation>
        <location evidence="1">Cytoplasm</location>
        <location evidence="1">Cytosol</location>
    </subcellularLocation>
</comment>
<evidence type="ECO:0000259" key="12">
    <source>
        <dbReference type="Pfam" id="PF25087"/>
    </source>
</evidence>
<feature type="compositionally biased region" description="Low complexity" evidence="10">
    <location>
        <begin position="174"/>
        <end position="191"/>
    </location>
</feature>
<dbReference type="InterPro" id="IPR011004">
    <property type="entry name" value="Trimer_LpxA-like_sf"/>
</dbReference>
<dbReference type="PANTHER" id="PTHR45989:SF1">
    <property type="entry name" value="TRANSLATION INITIATION FACTOR EIF-2B SUBUNIT GAMMA"/>
    <property type="match status" value="1"/>
</dbReference>
<dbReference type="Pfam" id="PF00483">
    <property type="entry name" value="NTP_transferase"/>
    <property type="match status" value="1"/>
</dbReference>
<dbReference type="SUPFAM" id="SSF51161">
    <property type="entry name" value="Trimeric LpxA-like enzymes"/>
    <property type="match status" value="1"/>
</dbReference>
<evidence type="ECO:0000256" key="4">
    <source>
        <dbReference type="ARBA" id="ARBA00022540"/>
    </source>
</evidence>
<comment type="function">
    <text evidence="8">Acts as a component of the translation initiation factor 2B (eIF2B) complex, which catalyzes the exchange of GDP for GTP on the eukaryotic initiation factor 2 (eIF2) complex gamma subunit. Its guanine nucleotide exchange factor activity is repressed when bound to eIF2 complex phosphorylated on the alpha subunit, thereby limiting the amount of methionyl-initiator methionine tRNA available to the ribosome and consequently global translation is repressed.</text>
</comment>
<keyword evidence="5" id="KW-0648">Protein biosynthesis</keyword>
<dbReference type="EMBL" id="HE575324">
    <property type="protein sequence ID" value="CCC95740.1"/>
    <property type="molecule type" value="Genomic_DNA"/>
</dbReference>
<dbReference type="GO" id="GO:0003743">
    <property type="term" value="F:translation initiation factor activity"/>
    <property type="evidence" value="ECO:0007669"/>
    <property type="project" value="UniProtKB-KW"/>
</dbReference>
<evidence type="ECO:0000256" key="7">
    <source>
        <dbReference type="ARBA" id="ARBA00044229"/>
    </source>
</evidence>
<evidence type="ECO:0000313" key="13">
    <source>
        <dbReference type="EMBL" id="CCC95740.1"/>
    </source>
</evidence>
<dbReference type="GO" id="GO:0005829">
    <property type="term" value="C:cytosol"/>
    <property type="evidence" value="ECO:0007669"/>
    <property type="project" value="UniProtKB-SubCell"/>
</dbReference>
<evidence type="ECO:0000256" key="1">
    <source>
        <dbReference type="ARBA" id="ARBA00004514"/>
    </source>
</evidence>
<keyword evidence="4" id="KW-0396">Initiation factor</keyword>
<comment type="similarity">
    <text evidence="2">Belongs to the eIF-2B gamma/epsilon subunits family.</text>
</comment>
<reference evidence="13" key="1">
    <citation type="journal article" date="2012" name="Proc. Natl. Acad. Sci. U.S.A.">
        <title>Antigenic diversity is generated by distinct evolutionary mechanisms in African trypanosome species.</title>
        <authorList>
            <person name="Jackson A.P."/>
            <person name="Berry A."/>
            <person name="Aslett M."/>
            <person name="Allison H.C."/>
            <person name="Burton P."/>
            <person name="Vavrova-Anderson J."/>
            <person name="Brown R."/>
            <person name="Browne H."/>
            <person name="Corton N."/>
            <person name="Hauser H."/>
            <person name="Gamble J."/>
            <person name="Gilderthorp R."/>
            <person name="Marcello L."/>
            <person name="McQuillan J."/>
            <person name="Otto T.D."/>
            <person name="Quail M.A."/>
            <person name="Sanders M.J."/>
            <person name="van Tonder A."/>
            <person name="Ginger M.L."/>
            <person name="Field M.C."/>
            <person name="Barry J.D."/>
            <person name="Hertz-Fowler C."/>
            <person name="Berriman M."/>
        </authorList>
    </citation>
    <scope>NUCLEOTIDE SEQUENCE</scope>
    <source>
        <strain evidence="13">IL3000</strain>
    </source>
</reference>
<keyword evidence="3" id="KW-0963">Cytoplasm</keyword>
<protein>
    <recommendedName>
        <fullName evidence="6">Translation initiation factor eIF2B subunit gamma</fullName>
    </recommendedName>
    <alternativeName>
        <fullName evidence="7">eIF2B GDP-GTP exchange factor subunit gamma</fullName>
    </alternativeName>
</protein>
<feature type="compositionally biased region" description="Gly residues" evidence="10">
    <location>
        <begin position="192"/>
        <end position="201"/>
    </location>
</feature>
<name>G0V268_TRYCI</name>